<name>A0A316A3A3_SEDFL</name>
<gene>
    <name evidence="1" type="ORF">BC781_101547</name>
</gene>
<comment type="caution">
    <text evidence="1">The sequence shown here is derived from an EMBL/GenBank/DDBJ whole genome shotgun (WGS) entry which is preliminary data.</text>
</comment>
<keyword evidence="2" id="KW-1185">Reference proteome</keyword>
<accession>A0A316A3A3</accession>
<dbReference type="EMBL" id="QGDO01000001">
    <property type="protein sequence ID" value="PWJ44197.1"/>
    <property type="molecule type" value="Genomic_DNA"/>
</dbReference>
<dbReference type="Proteomes" id="UP000245535">
    <property type="component" value="Unassembled WGS sequence"/>
</dbReference>
<sequence length="235" mass="27066">MSYEVVVYTNNMKKILLADLYSRIKDQGFKLYRDGENSGFIKRENGIVVGFQLEFYSTYSSIAFSGISMGMERVEEIIREVNKPNGYPDKYLDINSEYFLPTIRDIKIPLMDGLSYKDEASTLRVSGLVVNYLANSGGVFVDKFSYMPNVLIVMDILTSKGLRWHDKSEGILSGTIDAYFRGLIISKLCNDPDFTNKIEMVDQFLSRPVPRVQEWQSYYLKLKEKLSEIEPIYNL</sequence>
<evidence type="ECO:0000313" key="1">
    <source>
        <dbReference type="EMBL" id="PWJ44197.1"/>
    </source>
</evidence>
<evidence type="ECO:0000313" key="2">
    <source>
        <dbReference type="Proteomes" id="UP000245535"/>
    </source>
</evidence>
<proteinExistence type="predicted"/>
<organism evidence="1 2">
    <name type="scientific">Sediminitomix flava</name>
    <dbReference type="NCBI Taxonomy" id="379075"/>
    <lineage>
        <taxon>Bacteria</taxon>
        <taxon>Pseudomonadati</taxon>
        <taxon>Bacteroidota</taxon>
        <taxon>Cytophagia</taxon>
        <taxon>Cytophagales</taxon>
        <taxon>Flammeovirgaceae</taxon>
        <taxon>Sediminitomix</taxon>
    </lineage>
</organism>
<reference evidence="1 2" key="1">
    <citation type="submission" date="2018-03" db="EMBL/GenBank/DDBJ databases">
        <title>Genomic Encyclopedia of Archaeal and Bacterial Type Strains, Phase II (KMG-II): from individual species to whole genera.</title>
        <authorList>
            <person name="Goeker M."/>
        </authorList>
    </citation>
    <scope>NUCLEOTIDE SEQUENCE [LARGE SCALE GENOMIC DNA]</scope>
    <source>
        <strain evidence="1 2">DSM 28229</strain>
    </source>
</reference>
<protein>
    <submittedName>
        <fullName evidence="1">Uncharacterized protein</fullName>
    </submittedName>
</protein>
<dbReference type="AlphaFoldDB" id="A0A316A3A3"/>